<dbReference type="RefSeq" id="WP_020442087.1">
    <property type="nucleotide sequence ID" value="NC_021663.1"/>
</dbReference>
<name>S4XM76_9CORY</name>
<dbReference type="Proteomes" id="UP000014809">
    <property type="component" value="Chromosome"/>
</dbReference>
<accession>S4XM76</accession>
<keyword evidence="6" id="KW-1185">Reference proteome</keyword>
<dbReference type="PANTHER" id="PTHR42756">
    <property type="entry name" value="TRANSCRIPTIONAL REGULATOR, MARR"/>
    <property type="match status" value="1"/>
</dbReference>
<dbReference type="GO" id="GO:0003677">
    <property type="term" value="F:DNA binding"/>
    <property type="evidence" value="ECO:0007669"/>
    <property type="project" value="UniProtKB-KW"/>
</dbReference>
<dbReference type="AlphaFoldDB" id="S4XM76"/>
<feature type="domain" description="HTH marR-type" evidence="4">
    <location>
        <begin position="15"/>
        <end position="149"/>
    </location>
</feature>
<evidence type="ECO:0000313" key="5">
    <source>
        <dbReference type="EMBL" id="AGP31738.1"/>
    </source>
</evidence>
<keyword evidence="1" id="KW-0805">Transcription regulation</keyword>
<dbReference type="SMART" id="SM00347">
    <property type="entry name" value="HTH_MARR"/>
    <property type="match status" value="1"/>
</dbReference>
<dbReference type="InterPro" id="IPR036388">
    <property type="entry name" value="WH-like_DNA-bd_sf"/>
</dbReference>
<reference evidence="5 6" key="1">
    <citation type="submission" date="2012-06" db="EMBL/GenBank/DDBJ databases">
        <title>Complete genome sequence of Corynebacterium terpenotabidum Y-11 (=DSM 44721).</title>
        <authorList>
            <person name="Ruckert C."/>
            <person name="Albersmeier A."/>
            <person name="Al-Dilaimi A."/>
            <person name="Szczepanowski R."/>
            <person name="Kalinowski J."/>
        </authorList>
    </citation>
    <scope>NUCLEOTIDE SEQUENCE [LARGE SCALE GENOMIC DNA]</scope>
    <source>
        <strain evidence="5 6">Y-11</strain>
    </source>
</reference>
<dbReference type="GO" id="GO:0003700">
    <property type="term" value="F:DNA-binding transcription factor activity"/>
    <property type="evidence" value="ECO:0007669"/>
    <property type="project" value="InterPro"/>
</dbReference>
<keyword evidence="2" id="KW-0238">DNA-binding</keyword>
<evidence type="ECO:0000256" key="1">
    <source>
        <dbReference type="ARBA" id="ARBA00023015"/>
    </source>
</evidence>
<dbReference type="PATRIC" id="fig|1200352.3.peg.2140"/>
<dbReference type="eggNOG" id="COG1846">
    <property type="taxonomic scope" value="Bacteria"/>
</dbReference>
<protein>
    <submittedName>
        <fullName evidence="5">MarR family transcriptional regulator</fullName>
    </submittedName>
</protein>
<organism evidence="5 6">
    <name type="scientific">Corynebacterium terpenotabidum Y-11</name>
    <dbReference type="NCBI Taxonomy" id="1200352"/>
    <lineage>
        <taxon>Bacteria</taxon>
        <taxon>Bacillati</taxon>
        <taxon>Actinomycetota</taxon>
        <taxon>Actinomycetes</taxon>
        <taxon>Mycobacteriales</taxon>
        <taxon>Corynebacteriaceae</taxon>
        <taxon>Corynebacterium</taxon>
    </lineage>
</organism>
<evidence type="ECO:0000313" key="6">
    <source>
        <dbReference type="Proteomes" id="UP000014809"/>
    </source>
</evidence>
<evidence type="ECO:0000256" key="2">
    <source>
        <dbReference type="ARBA" id="ARBA00023125"/>
    </source>
</evidence>
<dbReference type="PANTHER" id="PTHR42756:SF1">
    <property type="entry name" value="TRANSCRIPTIONAL REPRESSOR OF EMRAB OPERON"/>
    <property type="match status" value="1"/>
</dbReference>
<evidence type="ECO:0000256" key="3">
    <source>
        <dbReference type="ARBA" id="ARBA00023163"/>
    </source>
</evidence>
<keyword evidence="3" id="KW-0804">Transcription</keyword>
<sequence length="152" mass="16411">MSADVNPGATNPVDLADVADLILRAARHIQAIEVCESGGIPLTHLEAMMMTRIDDEPGITPTQLRTALELRSSNMSAALKSLEDKGLVTRTPDAVDGRVTRIRPTAFAAGNLTKVREAWCRGLARVAGDDPQDIDDLAAAVRVLRRISERWG</sequence>
<evidence type="ECO:0000259" key="4">
    <source>
        <dbReference type="PROSITE" id="PS50995"/>
    </source>
</evidence>
<dbReference type="InterPro" id="IPR000835">
    <property type="entry name" value="HTH_MarR-typ"/>
</dbReference>
<dbReference type="HOGENOM" id="CLU_083287_15_1_11"/>
<gene>
    <name evidence="5" type="ORF">A606_10495</name>
</gene>
<proteinExistence type="predicted"/>
<dbReference type="InterPro" id="IPR036390">
    <property type="entry name" value="WH_DNA-bd_sf"/>
</dbReference>
<dbReference type="OrthoDB" id="5506299at2"/>
<dbReference type="SUPFAM" id="SSF46785">
    <property type="entry name" value="Winged helix' DNA-binding domain"/>
    <property type="match status" value="1"/>
</dbReference>
<dbReference type="PROSITE" id="PS50995">
    <property type="entry name" value="HTH_MARR_2"/>
    <property type="match status" value="1"/>
</dbReference>
<dbReference type="Pfam" id="PF12802">
    <property type="entry name" value="MarR_2"/>
    <property type="match status" value="1"/>
</dbReference>
<dbReference type="Gene3D" id="1.10.10.10">
    <property type="entry name" value="Winged helix-like DNA-binding domain superfamily/Winged helix DNA-binding domain"/>
    <property type="match status" value="1"/>
</dbReference>
<dbReference type="STRING" id="1200352.A606_10495"/>
<dbReference type="KEGG" id="cter:A606_10495"/>
<dbReference type="EMBL" id="CP003696">
    <property type="protein sequence ID" value="AGP31738.1"/>
    <property type="molecule type" value="Genomic_DNA"/>
</dbReference>